<dbReference type="EMBL" id="JAELVQ010000005">
    <property type="protein sequence ID" value="MBJ6367668.1"/>
    <property type="molecule type" value="Genomic_DNA"/>
</dbReference>
<feature type="transmembrane region" description="Helical" evidence="1">
    <location>
        <begin position="235"/>
        <end position="252"/>
    </location>
</feature>
<name>A0A8J7IGJ4_9FLAO</name>
<feature type="transmembrane region" description="Helical" evidence="1">
    <location>
        <begin position="204"/>
        <end position="223"/>
    </location>
</feature>
<dbReference type="GO" id="GO:0004175">
    <property type="term" value="F:endopeptidase activity"/>
    <property type="evidence" value="ECO:0007669"/>
    <property type="project" value="UniProtKB-ARBA"/>
</dbReference>
<keyword evidence="3" id="KW-0378">Hydrolase</keyword>
<keyword evidence="1" id="KW-0812">Transmembrane</keyword>
<sequence length="260" mass="30052">MNSTKAILLTLLLIIITFLVFLGNEFLIQKIELTKIKPDSYRILSPLIVLISSHLTIFYFFWKPRLNIMNALNLSKYNPNIYLYIPIIAIGILLLNKPFMDLTIHLNFLPNMDNLGNTNNKHMLTLVNGIYIILMTPIFEELFFRRFLLEKLLKTNSIYKALFVSSLCFSFVHFITPYNIIPTFIAGLALGFVYIKTRKIGYSILLHILVNGVINIVPISGVSYESLFSDSQYNLTYWLFFIIGCFLTYIGLKKITTHNN</sequence>
<reference evidence="3" key="1">
    <citation type="submission" date="2020-12" db="EMBL/GenBank/DDBJ databases">
        <title>Snuella sp. nov., isolated from sediment in Incheon.</title>
        <authorList>
            <person name="Kim W."/>
        </authorList>
    </citation>
    <scope>NUCLEOTIDE SEQUENCE</scope>
    <source>
        <strain evidence="3">CAU 1569</strain>
    </source>
</reference>
<comment type="caution">
    <text evidence="3">The sequence shown here is derived from an EMBL/GenBank/DDBJ whole genome shotgun (WGS) entry which is preliminary data.</text>
</comment>
<keyword evidence="1" id="KW-0472">Membrane</keyword>
<feature type="transmembrane region" description="Helical" evidence="1">
    <location>
        <begin position="40"/>
        <end position="61"/>
    </location>
</feature>
<dbReference type="RefSeq" id="WP_199114429.1">
    <property type="nucleotide sequence ID" value="NZ_JAELVQ010000005.1"/>
</dbReference>
<dbReference type="Proteomes" id="UP000610931">
    <property type="component" value="Unassembled WGS sequence"/>
</dbReference>
<dbReference type="Pfam" id="PF02517">
    <property type="entry name" value="Rce1-like"/>
    <property type="match status" value="1"/>
</dbReference>
<feature type="domain" description="CAAX prenyl protease 2/Lysostaphin resistance protein A-like" evidence="2">
    <location>
        <begin position="125"/>
        <end position="212"/>
    </location>
</feature>
<keyword evidence="3" id="KW-0482">Metalloprotease</keyword>
<dbReference type="InterPro" id="IPR003675">
    <property type="entry name" value="Rce1/LyrA-like_dom"/>
</dbReference>
<evidence type="ECO:0000313" key="4">
    <source>
        <dbReference type="Proteomes" id="UP000610931"/>
    </source>
</evidence>
<dbReference type="GO" id="GO:0080120">
    <property type="term" value="P:CAAX-box protein maturation"/>
    <property type="evidence" value="ECO:0007669"/>
    <property type="project" value="UniProtKB-ARBA"/>
</dbReference>
<evidence type="ECO:0000313" key="3">
    <source>
        <dbReference type="EMBL" id="MBJ6367668.1"/>
    </source>
</evidence>
<keyword evidence="3" id="KW-0645">Protease</keyword>
<feature type="transmembrane region" description="Helical" evidence="1">
    <location>
        <begin position="81"/>
        <end position="100"/>
    </location>
</feature>
<organism evidence="3 4">
    <name type="scientific">Snuella sedimenti</name>
    <dbReference type="NCBI Taxonomy" id="2798802"/>
    <lineage>
        <taxon>Bacteria</taxon>
        <taxon>Pseudomonadati</taxon>
        <taxon>Bacteroidota</taxon>
        <taxon>Flavobacteriia</taxon>
        <taxon>Flavobacteriales</taxon>
        <taxon>Flavobacteriaceae</taxon>
        <taxon>Snuella</taxon>
    </lineage>
</organism>
<feature type="transmembrane region" description="Helical" evidence="1">
    <location>
        <begin position="121"/>
        <end position="139"/>
    </location>
</feature>
<dbReference type="PANTHER" id="PTHR43592">
    <property type="entry name" value="CAAX AMINO TERMINAL PROTEASE"/>
    <property type="match status" value="1"/>
</dbReference>
<evidence type="ECO:0000259" key="2">
    <source>
        <dbReference type="Pfam" id="PF02517"/>
    </source>
</evidence>
<keyword evidence="1" id="KW-1133">Transmembrane helix</keyword>
<dbReference type="GO" id="GO:0008237">
    <property type="term" value="F:metallopeptidase activity"/>
    <property type="evidence" value="ECO:0007669"/>
    <property type="project" value="UniProtKB-KW"/>
</dbReference>
<proteinExistence type="predicted"/>
<keyword evidence="4" id="KW-1185">Reference proteome</keyword>
<feature type="transmembrane region" description="Helical" evidence="1">
    <location>
        <begin position="6"/>
        <end position="28"/>
    </location>
</feature>
<dbReference type="AlphaFoldDB" id="A0A8J7IGJ4"/>
<accession>A0A8J7IGJ4</accession>
<protein>
    <submittedName>
        <fullName evidence="3">CPBP family intramembrane metalloprotease</fullName>
    </submittedName>
</protein>
<dbReference type="PANTHER" id="PTHR43592:SF15">
    <property type="entry name" value="CAAX AMINO TERMINAL PROTEASE FAMILY PROTEIN"/>
    <property type="match status" value="1"/>
</dbReference>
<evidence type="ECO:0000256" key="1">
    <source>
        <dbReference type="SAM" id="Phobius"/>
    </source>
</evidence>
<feature type="transmembrane region" description="Helical" evidence="1">
    <location>
        <begin position="159"/>
        <end position="192"/>
    </location>
</feature>
<gene>
    <name evidence="3" type="ORF">JF259_06180</name>
</gene>